<protein>
    <submittedName>
        <fullName evidence="1">Uncharacterized protein</fullName>
    </submittedName>
</protein>
<accession>G6EDJ7</accession>
<dbReference type="eggNOG" id="ENOG50315BA">
    <property type="taxonomic scope" value="Bacteria"/>
</dbReference>
<sequence length="194" mass="20928">MDTANHKLLAAAEPFENLTESSFSAGSDELSQLIATARSSAKHVMSQLPPAAAQDLQVRLDEIGKAQNADKRADVALAAVEGYRTLVSNVQGRTIVPQQVSLLDYAGFRIQADLKASPARWTDIASALGFAKQRWGEISDQVHTKKVAADMQTALSDMTSAVSSQDSKMLQQASTRELDLVDELENYFTKSAAS</sequence>
<reference evidence="1 2" key="1">
    <citation type="journal article" date="2012" name="J. Bacteriol.">
        <title>Genome sequence of benzo(a)pyrene-degrading bacterium Novosphingobium pentaromativorans US6-1.</title>
        <authorList>
            <person name="Luo Y.R."/>
            <person name="Kang S.G."/>
            <person name="Kim S.J."/>
            <person name="Kim M.R."/>
            <person name="Li N."/>
            <person name="Lee J.H."/>
            <person name="Kwon K.K."/>
        </authorList>
    </citation>
    <scope>NUCLEOTIDE SEQUENCE [LARGE SCALE GENOMIC DNA]</scope>
    <source>
        <strain evidence="1 2">US6-1</strain>
    </source>
</reference>
<dbReference type="Proteomes" id="UP000004030">
    <property type="component" value="Unassembled WGS sequence"/>
</dbReference>
<dbReference type="PATRIC" id="fig|1088721.3.peg.2390"/>
<keyword evidence="2" id="KW-1185">Reference proteome</keyword>
<organism evidence="1 2">
    <name type="scientific">Novosphingobium pentaromativorans US6-1</name>
    <dbReference type="NCBI Taxonomy" id="1088721"/>
    <lineage>
        <taxon>Bacteria</taxon>
        <taxon>Pseudomonadati</taxon>
        <taxon>Pseudomonadota</taxon>
        <taxon>Alphaproteobacteria</taxon>
        <taxon>Sphingomonadales</taxon>
        <taxon>Sphingomonadaceae</taxon>
        <taxon>Novosphingobium</taxon>
    </lineage>
</organism>
<evidence type="ECO:0000313" key="1">
    <source>
        <dbReference type="EMBL" id="EHJ60626.1"/>
    </source>
</evidence>
<dbReference type="EMBL" id="AGFM01000036">
    <property type="protein sequence ID" value="EHJ60626.1"/>
    <property type="molecule type" value="Genomic_DNA"/>
</dbReference>
<evidence type="ECO:0000313" key="2">
    <source>
        <dbReference type="Proteomes" id="UP000004030"/>
    </source>
</evidence>
<proteinExistence type="predicted"/>
<comment type="caution">
    <text evidence="1">The sequence shown here is derived from an EMBL/GenBank/DDBJ whole genome shotgun (WGS) entry which is preliminary data.</text>
</comment>
<gene>
    <name evidence="1" type="ORF">NSU_2419</name>
</gene>
<dbReference type="STRING" id="1088721.JI59_07995"/>
<name>G6EDJ7_9SPHN</name>
<dbReference type="AlphaFoldDB" id="G6EDJ7"/>